<protein>
    <submittedName>
        <fullName evidence="3">Uncharacterized protein</fullName>
    </submittedName>
</protein>
<proteinExistence type="predicted"/>
<feature type="compositionally biased region" description="Polar residues" evidence="1">
    <location>
        <begin position="84"/>
        <end position="96"/>
    </location>
</feature>
<dbReference type="EMBL" id="OZ075120">
    <property type="protein sequence ID" value="CAL4891548.1"/>
    <property type="molecule type" value="Genomic_DNA"/>
</dbReference>
<dbReference type="AlphaFoldDB" id="A0ABC8VIL8"/>
<feature type="signal peptide" evidence="2">
    <location>
        <begin position="1"/>
        <end position="32"/>
    </location>
</feature>
<reference evidence="3" key="1">
    <citation type="submission" date="2024-10" db="EMBL/GenBank/DDBJ databases">
        <authorList>
            <person name="Ryan C."/>
        </authorList>
    </citation>
    <scope>NUCLEOTIDE SEQUENCE [LARGE SCALE GENOMIC DNA]</scope>
</reference>
<dbReference type="Proteomes" id="UP001497457">
    <property type="component" value="Chromosome 10rd"/>
</dbReference>
<feature type="region of interest" description="Disordered" evidence="1">
    <location>
        <begin position="77"/>
        <end position="107"/>
    </location>
</feature>
<keyword evidence="4" id="KW-1185">Reference proteome</keyword>
<feature type="chain" id="PRO_5044809625" evidence="2">
    <location>
        <begin position="33"/>
        <end position="211"/>
    </location>
</feature>
<evidence type="ECO:0000313" key="3">
    <source>
        <dbReference type="EMBL" id="CAL4891548.1"/>
    </source>
</evidence>
<evidence type="ECO:0000256" key="1">
    <source>
        <dbReference type="SAM" id="MobiDB-lite"/>
    </source>
</evidence>
<keyword evidence="2" id="KW-0732">Signal</keyword>
<gene>
    <name evidence="3" type="ORF">URODEC1_LOCUS3853</name>
</gene>
<organism evidence="3 4">
    <name type="scientific">Urochloa decumbens</name>
    <dbReference type="NCBI Taxonomy" id="240449"/>
    <lineage>
        <taxon>Eukaryota</taxon>
        <taxon>Viridiplantae</taxon>
        <taxon>Streptophyta</taxon>
        <taxon>Embryophyta</taxon>
        <taxon>Tracheophyta</taxon>
        <taxon>Spermatophyta</taxon>
        <taxon>Magnoliopsida</taxon>
        <taxon>Liliopsida</taxon>
        <taxon>Poales</taxon>
        <taxon>Poaceae</taxon>
        <taxon>PACMAD clade</taxon>
        <taxon>Panicoideae</taxon>
        <taxon>Panicodae</taxon>
        <taxon>Paniceae</taxon>
        <taxon>Melinidinae</taxon>
        <taxon>Urochloa</taxon>
    </lineage>
</organism>
<evidence type="ECO:0000256" key="2">
    <source>
        <dbReference type="SAM" id="SignalP"/>
    </source>
</evidence>
<name>A0ABC8VIL8_9POAL</name>
<evidence type="ECO:0000313" key="4">
    <source>
        <dbReference type="Proteomes" id="UP001497457"/>
    </source>
</evidence>
<accession>A0ABC8VIL8</accession>
<sequence>MAGADGQRLRDLSRRASSFLLMARLALTGAAAAPALLIAEGEAVDGHICDPYYKSIRTEDSDLDFDEVWSEDKSELLVDDEDGGSTTTRAVSETSTRGGGPLNKKQPSQFIRLRPGTATAGAALRSEDDVAAAESSEPLMERRRAARRVNDAAEMVHQPFGCDRQGSESSWLLRSKAVENYRENSNIVFTFAFEYGNENKYGNIGKKTNTK</sequence>